<name>X1BX26_9ZZZZ</name>
<evidence type="ECO:0000256" key="1">
    <source>
        <dbReference type="SAM" id="Phobius"/>
    </source>
</evidence>
<feature type="non-terminal residue" evidence="2">
    <location>
        <position position="223"/>
    </location>
</feature>
<gene>
    <name evidence="2" type="ORF">S01H4_51452</name>
</gene>
<dbReference type="EMBL" id="BART01029298">
    <property type="protein sequence ID" value="GAG99560.1"/>
    <property type="molecule type" value="Genomic_DNA"/>
</dbReference>
<feature type="transmembrane region" description="Helical" evidence="1">
    <location>
        <begin position="69"/>
        <end position="92"/>
    </location>
</feature>
<evidence type="ECO:0000313" key="2">
    <source>
        <dbReference type="EMBL" id="GAG99560.1"/>
    </source>
</evidence>
<keyword evidence="1" id="KW-1133">Transmembrane helix</keyword>
<dbReference type="AlphaFoldDB" id="X1BX26"/>
<accession>X1BX26</accession>
<organism evidence="2">
    <name type="scientific">marine sediment metagenome</name>
    <dbReference type="NCBI Taxonomy" id="412755"/>
    <lineage>
        <taxon>unclassified sequences</taxon>
        <taxon>metagenomes</taxon>
        <taxon>ecological metagenomes</taxon>
    </lineage>
</organism>
<keyword evidence="1" id="KW-0812">Transmembrane</keyword>
<sequence>MKEKKEVSEKGKGELALRHYIDVALEEYRTLRNESRQCSVNMFTALYIGLAIIGIILAVGLPLLIEETIIIGLLILYLFVPTLAIGVAFLVLGEAVRFKRVGDYICFIEAKLTLLFKESYGVKIENWDSWQREIEKALLLTHIPIDISNPLAWERWLRGAPKESFLNNLRDSLLCLRHLKDWAQLLACLKVQFPLTGHLGWVYGIRIGIFAIISIFSWGVAVT</sequence>
<comment type="caution">
    <text evidence="2">The sequence shown here is derived from an EMBL/GenBank/DDBJ whole genome shotgun (WGS) entry which is preliminary data.</text>
</comment>
<proteinExistence type="predicted"/>
<protein>
    <submittedName>
        <fullName evidence="2">Uncharacterized protein</fullName>
    </submittedName>
</protein>
<feature type="transmembrane region" description="Helical" evidence="1">
    <location>
        <begin position="200"/>
        <end position="221"/>
    </location>
</feature>
<feature type="transmembrane region" description="Helical" evidence="1">
    <location>
        <begin position="42"/>
        <end position="63"/>
    </location>
</feature>
<keyword evidence="1" id="KW-0472">Membrane</keyword>
<reference evidence="2" key="1">
    <citation type="journal article" date="2014" name="Front. Microbiol.">
        <title>High frequency of phylogenetically diverse reductive dehalogenase-homologous genes in deep subseafloor sedimentary metagenomes.</title>
        <authorList>
            <person name="Kawai M."/>
            <person name="Futagami T."/>
            <person name="Toyoda A."/>
            <person name="Takaki Y."/>
            <person name="Nishi S."/>
            <person name="Hori S."/>
            <person name="Arai W."/>
            <person name="Tsubouchi T."/>
            <person name="Morono Y."/>
            <person name="Uchiyama I."/>
            <person name="Ito T."/>
            <person name="Fujiyama A."/>
            <person name="Inagaki F."/>
            <person name="Takami H."/>
        </authorList>
    </citation>
    <scope>NUCLEOTIDE SEQUENCE</scope>
    <source>
        <strain evidence="2">Expedition CK06-06</strain>
    </source>
</reference>